<evidence type="ECO:0000256" key="1">
    <source>
        <dbReference type="SAM" id="SignalP"/>
    </source>
</evidence>
<dbReference type="Pfam" id="PF03413">
    <property type="entry name" value="PepSY"/>
    <property type="match status" value="1"/>
</dbReference>
<name>A0ABY5GLN7_9GAMM</name>
<feature type="domain" description="PepSY" evidence="2">
    <location>
        <begin position="58"/>
        <end position="102"/>
    </location>
</feature>
<dbReference type="RefSeq" id="WP_255391574.1">
    <property type="nucleotide sequence ID" value="NZ_CP101509.1"/>
</dbReference>
<dbReference type="Gene3D" id="3.10.450.40">
    <property type="match status" value="1"/>
</dbReference>
<evidence type="ECO:0000313" key="3">
    <source>
        <dbReference type="EMBL" id="UTV30230.1"/>
    </source>
</evidence>
<gene>
    <name evidence="3" type="ORF">NNL38_16740</name>
</gene>
<keyword evidence="1" id="KW-0732">Signal</keyword>
<organism evidence="3 4">
    <name type="scientific">Photobacterium atrarenae</name>
    <dbReference type="NCBI Taxonomy" id="865757"/>
    <lineage>
        <taxon>Bacteria</taxon>
        <taxon>Pseudomonadati</taxon>
        <taxon>Pseudomonadota</taxon>
        <taxon>Gammaproteobacteria</taxon>
        <taxon>Vibrionales</taxon>
        <taxon>Vibrionaceae</taxon>
        <taxon>Photobacterium</taxon>
    </lineage>
</organism>
<feature type="chain" id="PRO_5046918984" description="PepSY domain-containing protein" evidence="1">
    <location>
        <begin position="29"/>
        <end position="121"/>
    </location>
</feature>
<keyword evidence="4" id="KW-1185">Reference proteome</keyword>
<protein>
    <recommendedName>
        <fullName evidence="2">PepSY domain-containing protein</fullName>
    </recommendedName>
</protein>
<dbReference type="InterPro" id="IPR025711">
    <property type="entry name" value="PepSY"/>
</dbReference>
<accession>A0ABY5GLN7</accession>
<dbReference type="Proteomes" id="UP001057998">
    <property type="component" value="Chromosome 2"/>
</dbReference>
<sequence length="121" mass="13718">MLINQLLRPLFLALCLLWALLAPLGSFAAPAIEIEEDQDEVIQAVQQGLIQPYSALQQVVARQLHGRIIKVELEEDDGIWVYELKLIDPKNNIIKVEYDAKSLTMIEIKGRNLENIIKVAE</sequence>
<proteinExistence type="predicted"/>
<evidence type="ECO:0000313" key="4">
    <source>
        <dbReference type="Proteomes" id="UP001057998"/>
    </source>
</evidence>
<feature type="signal peptide" evidence="1">
    <location>
        <begin position="1"/>
        <end position="28"/>
    </location>
</feature>
<reference evidence="3" key="1">
    <citation type="submission" date="2022-07" db="EMBL/GenBank/DDBJ databases">
        <title>Genome sequencing of Photobacterium atrarenae GJH2-4.</title>
        <authorList>
            <person name="Park S.-J."/>
        </authorList>
    </citation>
    <scope>NUCLEOTIDE SEQUENCE</scope>
    <source>
        <strain evidence="3">GJH2-4</strain>
    </source>
</reference>
<evidence type="ECO:0000259" key="2">
    <source>
        <dbReference type="Pfam" id="PF03413"/>
    </source>
</evidence>
<dbReference type="EMBL" id="CP101509">
    <property type="protein sequence ID" value="UTV30230.1"/>
    <property type="molecule type" value="Genomic_DNA"/>
</dbReference>